<sequence>MTHNDLSNFGNGKFLVDSALGDDSAANDLNEELFDNGFVEQKQWGSLSSIAAVADGVEGNMPWSSVPGPGASAASGKQVLADFDEWLAE</sequence>
<keyword evidence="2" id="KW-1185">Reference proteome</keyword>
<name>A0ABR2ESW1_9ROSI</name>
<comment type="caution">
    <text evidence="1">The sequence shown here is derived from an EMBL/GenBank/DDBJ whole genome shotgun (WGS) entry which is preliminary data.</text>
</comment>
<reference evidence="1 2" key="1">
    <citation type="journal article" date="2024" name="G3 (Bethesda)">
        <title>Genome assembly of Hibiscus sabdariffa L. provides insights into metabolisms of medicinal natural products.</title>
        <authorList>
            <person name="Kim T."/>
        </authorList>
    </citation>
    <scope>NUCLEOTIDE SEQUENCE [LARGE SCALE GENOMIC DNA]</scope>
    <source>
        <strain evidence="1">TK-2024</strain>
        <tissue evidence="1">Old leaves</tissue>
    </source>
</reference>
<organism evidence="1 2">
    <name type="scientific">Hibiscus sabdariffa</name>
    <name type="common">roselle</name>
    <dbReference type="NCBI Taxonomy" id="183260"/>
    <lineage>
        <taxon>Eukaryota</taxon>
        <taxon>Viridiplantae</taxon>
        <taxon>Streptophyta</taxon>
        <taxon>Embryophyta</taxon>
        <taxon>Tracheophyta</taxon>
        <taxon>Spermatophyta</taxon>
        <taxon>Magnoliopsida</taxon>
        <taxon>eudicotyledons</taxon>
        <taxon>Gunneridae</taxon>
        <taxon>Pentapetalae</taxon>
        <taxon>rosids</taxon>
        <taxon>malvids</taxon>
        <taxon>Malvales</taxon>
        <taxon>Malvaceae</taxon>
        <taxon>Malvoideae</taxon>
        <taxon>Hibiscus</taxon>
    </lineage>
</organism>
<evidence type="ECO:0000313" key="2">
    <source>
        <dbReference type="Proteomes" id="UP001472677"/>
    </source>
</evidence>
<proteinExistence type="predicted"/>
<protein>
    <submittedName>
        <fullName evidence="1">Uncharacterized protein</fullName>
    </submittedName>
</protein>
<gene>
    <name evidence="1" type="ORF">V6N12_058526</name>
</gene>
<dbReference type="EMBL" id="JBBPBM010000010">
    <property type="protein sequence ID" value="KAK8564950.1"/>
    <property type="molecule type" value="Genomic_DNA"/>
</dbReference>
<accession>A0ABR2ESW1</accession>
<evidence type="ECO:0000313" key="1">
    <source>
        <dbReference type="EMBL" id="KAK8564950.1"/>
    </source>
</evidence>
<dbReference type="Proteomes" id="UP001472677">
    <property type="component" value="Unassembled WGS sequence"/>
</dbReference>